<evidence type="ECO:0000313" key="2">
    <source>
        <dbReference type="EMBL" id="KTE91824.1"/>
    </source>
</evidence>
<dbReference type="RefSeq" id="WP_018305998.1">
    <property type="nucleotide sequence ID" value="NZ_LOCK01000018.1"/>
</dbReference>
<sequence length="63" mass="7354">MTNEPEKWSSLEEIAEHLGVSKDTIRNWIKKDVIPHRRIGKQYKFKISEVDAWVDSGKSAEIE</sequence>
<feature type="domain" description="Helix-turn-helix" evidence="1">
    <location>
        <begin position="10"/>
        <end position="56"/>
    </location>
</feature>
<dbReference type="EMBL" id="LOCK01000018">
    <property type="protein sequence ID" value="KTE91824.1"/>
    <property type="molecule type" value="Genomic_DNA"/>
</dbReference>
<dbReference type="GO" id="GO:0003677">
    <property type="term" value="F:DNA binding"/>
    <property type="evidence" value="ECO:0007669"/>
    <property type="project" value="InterPro"/>
</dbReference>
<dbReference type="AlphaFoldDB" id="A0A0W1JJU8"/>
<reference evidence="2 3" key="1">
    <citation type="submission" date="2015-12" db="EMBL/GenBank/DDBJ databases">
        <title>Draft Genome Sequence of Desulfitobacterium hafniense Strain DH, a Sulfate-reducing Bacterium Isolated from Paddy Soils.</title>
        <authorList>
            <person name="Bao P."/>
            <person name="Zhang X."/>
            <person name="Li G."/>
        </authorList>
    </citation>
    <scope>NUCLEOTIDE SEQUENCE [LARGE SCALE GENOMIC DNA]</scope>
    <source>
        <strain evidence="2 3">DH</strain>
    </source>
</reference>
<dbReference type="OrthoDB" id="122388at2"/>
<dbReference type="InterPro" id="IPR010093">
    <property type="entry name" value="SinI_DNA-bd"/>
</dbReference>
<name>A0A0W1JJU8_DESHA</name>
<dbReference type="SUPFAM" id="SSF46955">
    <property type="entry name" value="Putative DNA-binding domain"/>
    <property type="match status" value="1"/>
</dbReference>
<dbReference type="NCBIfam" id="TIGR01764">
    <property type="entry name" value="excise"/>
    <property type="match status" value="1"/>
</dbReference>
<dbReference type="Pfam" id="PF12728">
    <property type="entry name" value="HTH_17"/>
    <property type="match status" value="1"/>
</dbReference>
<evidence type="ECO:0000259" key="1">
    <source>
        <dbReference type="Pfam" id="PF12728"/>
    </source>
</evidence>
<dbReference type="InterPro" id="IPR036388">
    <property type="entry name" value="WH-like_DNA-bd_sf"/>
</dbReference>
<accession>A0A0W1JJU8</accession>
<protein>
    <submittedName>
        <fullName evidence="2">Transcriptional regulator</fullName>
    </submittedName>
</protein>
<evidence type="ECO:0000313" key="3">
    <source>
        <dbReference type="Proteomes" id="UP000054623"/>
    </source>
</evidence>
<dbReference type="InterPro" id="IPR009061">
    <property type="entry name" value="DNA-bd_dom_put_sf"/>
</dbReference>
<dbReference type="Proteomes" id="UP000054623">
    <property type="component" value="Unassembled WGS sequence"/>
</dbReference>
<dbReference type="Gene3D" id="1.10.10.10">
    <property type="entry name" value="Winged helix-like DNA-binding domain superfamily/Winged helix DNA-binding domain"/>
    <property type="match status" value="1"/>
</dbReference>
<gene>
    <name evidence="2" type="ORF">AT727_20320</name>
</gene>
<dbReference type="InterPro" id="IPR041657">
    <property type="entry name" value="HTH_17"/>
</dbReference>
<organism evidence="2 3">
    <name type="scientific">Desulfitobacterium hafniense</name>
    <name type="common">Desulfitobacterium frappieri</name>
    <dbReference type="NCBI Taxonomy" id="49338"/>
    <lineage>
        <taxon>Bacteria</taxon>
        <taxon>Bacillati</taxon>
        <taxon>Bacillota</taxon>
        <taxon>Clostridia</taxon>
        <taxon>Eubacteriales</taxon>
        <taxon>Desulfitobacteriaceae</taxon>
        <taxon>Desulfitobacterium</taxon>
    </lineage>
</organism>
<proteinExistence type="predicted"/>
<comment type="caution">
    <text evidence="2">The sequence shown here is derived from an EMBL/GenBank/DDBJ whole genome shotgun (WGS) entry which is preliminary data.</text>
</comment>